<evidence type="ECO:0000313" key="2">
    <source>
        <dbReference type="EMBL" id="CAF1377271.1"/>
    </source>
</evidence>
<dbReference type="SUPFAM" id="SSF51182">
    <property type="entry name" value="RmlC-like cupins"/>
    <property type="match status" value="1"/>
</dbReference>
<gene>
    <name evidence="2" type="ORF">ZHD862_LOCUS31926</name>
</gene>
<dbReference type="EMBL" id="CAJNOT010003316">
    <property type="protein sequence ID" value="CAF1377271.1"/>
    <property type="molecule type" value="Genomic_DNA"/>
</dbReference>
<accession>A0A815JIX7</accession>
<dbReference type="AlphaFoldDB" id="A0A815JIX7"/>
<dbReference type="PANTHER" id="PTHR41517:SF1">
    <property type="entry name" value="CUPIN"/>
    <property type="match status" value="1"/>
</dbReference>
<dbReference type="InterPro" id="IPR011051">
    <property type="entry name" value="RmlC_Cupin_sf"/>
</dbReference>
<reference evidence="2" key="1">
    <citation type="submission" date="2021-02" db="EMBL/GenBank/DDBJ databases">
        <authorList>
            <person name="Nowell W R."/>
        </authorList>
    </citation>
    <scope>NUCLEOTIDE SEQUENCE</scope>
</reference>
<dbReference type="InterPro" id="IPR014710">
    <property type="entry name" value="RmlC-like_jellyroll"/>
</dbReference>
<name>A0A815JIX7_9BILA</name>
<protein>
    <submittedName>
        <fullName evidence="2">Uncharacterized protein</fullName>
    </submittedName>
</protein>
<evidence type="ECO:0000256" key="1">
    <source>
        <dbReference type="SAM" id="MobiDB-lite"/>
    </source>
</evidence>
<organism evidence="2 3">
    <name type="scientific">Rotaria sordida</name>
    <dbReference type="NCBI Taxonomy" id="392033"/>
    <lineage>
        <taxon>Eukaryota</taxon>
        <taxon>Metazoa</taxon>
        <taxon>Spiralia</taxon>
        <taxon>Gnathifera</taxon>
        <taxon>Rotifera</taxon>
        <taxon>Eurotatoria</taxon>
        <taxon>Bdelloidea</taxon>
        <taxon>Philodinida</taxon>
        <taxon>Philodinidae</taxon>
        <taxon>Rotaria</taxon>
    </lineage>
</organism>
<dbReference type="GO" id="GO:0051213">
    <property type="term" value="F:dioxygenase activity"/>
    <property type="evidence" value="ECO:0007669"/>
    <property type="project" value="InterPro"/>
</dbReference>
<dbReference type="Gene3D" id="2.60.120.10">
    <property type="entry name" value="Jelly Rolls"/>
    <property type="match status" value="1"/>
</dbReference>
<sequence>MGNSQSGGPRVIEDTKDLFEYSKNVRPPHKPVPATNHPAKLHEEKESTKDIPLDLSSSLGLDYPASCPNLLSGYIHINPDDSFKQDCVLTCTSLCFHNAVALDLVTYAPKGKCYTLIGDELNEDGSIRSPTRLDWESGGSFTTPLGMWHSHHNESEDEDAWILPVQDAGLALHQGLYDIRFAEEEWKHVKDEHAIKGIIY</sequence>
<proteinExistence type="predicted"/>
<comment type="caution">
    <text evidence="2">The sequence shown here is derived from an EMBL/GenBank/DDBJ whole genome shotgun (WGS) entry which is preliminary data.</text>
</comment>
<dbReference type="PANTHER" id="PTHR41517">
    <property type="entry name" value="1,2-DIOXYGENASE PROTEIN-RELATED"/>
    <property type="match status" value="1"/>
</dbReference>
<evidence type="ECO:0000313" key="3">
    <source>
        <dbReference type="Proteomes" id="UP000663864"/>
    </source>
</evidence>
<dbReference type="InterPro" id="IPR047183">
    <property type="entry name" value="GDO-like"/>
</dbReference>
<feature type="region of interest" description="Disordered" evidence="1">
    <location>
        <begin position="22"/>
        <end position="47"/>
    </location>
</feature>
<dbReference type="Proteomes" id="UP000663864">
    <property type="component" value="Unassembled WGS sequence"/>
</dbReference>